<reference evidence="3" key="2">
    <citation type="submission" date="2021-01" db="EMBL/GenBank/DDBJ databases">
        <authorList>
            <person name="Schikora-Tamarit M.A."/>
        </authorList>
    </citation>
    <scope>NUCLEOTIDE SEQUENCE</scope>
    <source>
        <strain evidence="3">CBS2887</strain>
    </source>
</reference>
<name>A0A9P8TAP3_WICPI</name>
<dbReference type="OrthoDB" id="10260946at2759"/>
<protein>
    <recommendedName>
        <fullName evidence="2">Transcription factor spt8 beta-propeller domain-containing protein</fullName>
    </recommendedName>
</protein>
<dbReference type="Gene3D" id="2.130.10.10">
    <property type="entry name" value="YVTN repeat-like/Quinoprotein amine dehydrogenase"/>
    <property type="match status" value="1"/>
</dbReference>
<dbReference type="AlphaFoldDB" id="A0A9P8TAP3"/>
<evidence type="ECO:0000256" key="1">
    <source>
        <dbReference type="SAM" id="MobiDB-lite"/>
    </source>
</evidence>
<organism evidence="3 4">
    <name type="scientific">Wickerhamomyces pijperi</name>
    <name type="common">Yeast</name>
    <name type="synonym">Pichia pijperi</name>
    <dbReference type="NCBI Taxonomy" id="599730"/>
    <lineage>
        <taxon>Eukaryota</taxon>
        <taxon>Fungi</taxon>
        <taxon>Dikarya</taxon>
        <taxon>Ascomycota</taxon>
        <taxon>Saccharomycotina</taxon>
        <taxon>Saccharomycetes</taxon>
        <taxon>Phaffomycetales</taxon>
        <taxon>Wickerhamomycetaceae</taxon>
        <taxon>Wickerhamomyces</taxon>
    </lineage>
</organism>
<evidence type="ECO:0000259" key="2">
    <source>
        <dbReference type="Pfam" id="PF23798"/>
    </source>
</evidence>
<dbReference type="InterPro" id="IPR001680">
    <property type="entry name" value="WD40_rpt"/>
</dbReference>
<dbReference type="InterPro" id="IPR057544">
    <property type="entry name" value="Beta-prop_SPT8"/>
</dbReference>
<gene>
    <name evidence="3" type="ORF">WICPIJ_010165</name>
</gene>
<keyword evidence="4" id="KW-1185">Reference proteome</keyword>
<feature type="compositionally biased region" description="Acidic residues" evidence="1">
    <location>
        <begin position="513"/>
        <end position="527"/>
    </location>
</feature>
<feature type="region of interest" description="Disordered" evidence="1">
    <location>
        <begin position="1"/>
        <end position="282"/>
    </location>
</feature>
<feature type="compositionally biased region" description="Basic and acidic residues" evidence="1">
    <location>
        <begin position="116"/>
        <end position="153"/>
    </location>
</feature>
<dbReference type="Proteomes" id="UP000774326">
    <property type="component" value="Unassembled WGS sequence"/>
</dbReference>
<feature type="non-terminal residue" evidence="3">
    <location>
        <position position="561"/>
    </location>
</feature>
<proteinExistence type="predicted"/>
<evidence type="ECO:0000313" key="4">
    <source>
        <dbReference type="Proteomes" id="UP000774326"/>
    </source>
</evidence>
<dbReference type="Pfam" id="PF23798">
    <property type="entry name" value="Beta-prop_SPT8"/>
    <property type="match status" value="1"/>
</dbReference>
<feature type="compositionally biased region" description="Basic and acidic residues" evidence="1">
    <location>
        <begin position="213"/>
        <end position="242"/>
    </location>
</feature>
<dbReference type="InterPro" id="IPR015943">
    <property type="entry name" value="WD40/YVTN_repeat-like_dom_sf"/>
</dbReference>
<reference evidence="3" key="1">
    <citation type="journal article" date="2021" name="Open Biol.">
        <title>Shared evolutionary footprints suggest mitochondrial oxidative damage underlies multiple complex I losses in fungi.</title>
        <authorList>
            <person name="Schikora-Tamarit M.A."/>
            <person name="Marcet-Houben M."/>
            <person name="Nosek J."/>
            <person name="Gabaldon T."/>
        </authorList>
    </citation>
    <scope>NUCLEOTIDE SEQUENCE</scope>
    <source>
        <strain evidence="3">CBS2887</strain>
    </source>
</reference>
<feature type="compositionally biased region" description="Acidic residues" evidence="1">
    <location>
        <begin position="55"/>
        <end position="115"/>
    </location>
</feature>
<feature type="compositionally biased region" description="Acidic residues" evidence="1">
    <location>
        <begin position="9"/>
        <end position="46"/>
    </location>
</feature>
<feature type="compositionally biased region" description="Low complexity" evidence="1">
    <location>
        <begin position="243"/>
        <end position="256"/>
    </location>
</feature>
<feature type="compositionally biased region" description="Basic and acidic residues" evidence="1">
    <location>
        <begin position="171"/>
        <end position="196"/>
    </location>
</feature>
<comment type="caution">
    <text evidence="3">The sequence shown here is derived from an EMBL/GenBank/DDBJ whole genome shotgun (WGS) entry which is preliminary data.</text>
</comment>
<feature type="domain" description="Transcription factor spt8 beta-propeller" evidence="2">
    <location>
        <begin position="303"/>
        <end position="527"/>
    </location>
</feature>
<dbReference type="SUPFAM" id="SSF50978">
    <property type="entry name" value="WD40 repeat-like"/>
    <property type="match status" value="1"/>
</dbReference>
<feature type="compositionally biased region" description="Polar residues" evidence="1">
    <location>
        <begin position="154"/>
        <end position="165"/>
    </location>
</feature>
<sequence>MPKSKQAEEDIFDTPDIVMQDDDAEEEEEEEEEEELEELEQLENDINEQYKYGDNEDDEQDVDGDDDDNDDDNGDDNGDDDDDDEDDEYDEDNDDDNDDEEQEEEDDEEMVDALEEVSKPESDPKSTDSQTEDKVNRENDNKANSSKDPKEQTSELVTDGTSTVIPDSEASVEKAKVGSTEEKEAEQSSSKEEVKSQDVSVTGTDAAKQDTAIAKEIESSESIEKQSQDDPKTESSSMKETDPSTSSPATTTATATHTKDEESTSTSTSTSVEPEPVKELPPMEQMLNHVKTLRTHASLASQYNIIPQVAIPYASAIHSVAFSQSGRYLFMGGEDGFIRKYDTFQSIDGEAQLTAAQRHSVVDSVTNGGALLSYWENEIPFKKSTLGTGKKDHYDMKLSPVYSLAVQSQGMWLLSGLANGGVNLQSLRHQEGTIVHHWKQHTNIISDVLLNGDETKFITGGWDMKINQYDLNTGDVISRYEELPGQVIGLEYRPTGVTSVNIADIAPPKIKDDDLDSLFGDDDEEEEPPLKKLKGSRPTPEEPVNSTFEKDPNVFLCTGTN</sequence>
<dbReference type="EMBL" id="JAEUBG010005865">
    <property type="protein sequence ID" value="KAH3672121.1"/>
    <property type="molecule type" value="Genomic_DNA"/>
</dbReference>
<feature type="region of interest" description="Disordered" evidence="1">
    <location>
        <begin position="512"/>
        <end position="561"/>
    </location>
</feature>
<evidence type="ECO:0000313" key="3">
    <source>
        <dbReference type="EMBL" id="KAH3672121.1"/>
    </source>
</evidence>
<feature type="compositionally biased region" description="Low complexity" evidence="1">
    <location>
        <begin position="264"/>
        <end position="274"/>
    </location>
</feature>
<dbReference type="InterPro" id="IPR036322">
    <property type="entry name" value="WD40_repeat_dom_sf"/>
</dbReference>
<dbReference type="SMART" id="SM00320">
    <property type="entry name" value="WD40"/>
    <property type="match status" value="3"/>
</dbReference>
<accession>A0A9P8TAP3</accession>